<dbReference type="Pfam" id="PF11154">
    <property type="entry name" value="DUF2934"/>
    <property type="match status" value="1"/>
</dbReference>
<protein>
    <submittedName>
        <fullName evidence="1">DUF2934 domain-containing protein</fullName>
    </submittedName>
</protein>
<keyword evidence="2" id="KW-1185">Reference proteome</keyword>
<proteinExistence type="predicted"/>
<dbReference type="EMBL" id="JAUFPT010000008">
    <property type="protein sequence ID" value="MDN3569834.1"/>
    <property type="molecule type" value="Genomic_DNA"/>
</dbReference>
<dbReference type="InterPro" id="IPR021327">
    <property type="entry name" value="DUF2934"/>
</dbReference>
<evidence type="ECO:0000313" key="2">
    <source>
        <dbReference type="Proteomes" id="UP001244297"/>
    </source>
</evidence>
<dbReference type="Proteomes" id="UP001244297">
    <property type="component" value="Unassembled WGS sequence"/>
</dbReference>
<gene>
    <name evidence="1" type="ORF">QWZ18_04230</name>
</gene>
<evidence type="ECO:0000313" key="1">
    <source>
        <dbReference type="EMBL" id="MDN3569834.1"/>
    </source>
</evidence>
<name>A0ABT8AKD2_9HYPH</name>
<sequence>MEPDDQIPDEEIRARAHDIWDRHHRPEGYDLQFWLMAKRELEAERKSKLEQEAEGPATT</sequence>
<organism evidence="1 2">
    <name type="scientific">Methylobacterium longum</name>
    <dbReference type="NCBI Taxonomy" id="767694"/>
    <lineage>
        <taxon>Bacteria</taxon>
        <taxon>Pseudomonadati</taxon>
        <taxon>Pseudomonadota</taxon>
        <taxon>Alphaproteobacteria</taxon>
        <taxon>Hyphomicrobiales</taxon>
        <taxon>Methylobacteriaceae</taxon>
        <taxon>Methylobacterium</taxon>
    </lineage>
</organism>
<reference evidence="2" key="1">
    <citation type="journal article" date="2019" name="Int. J. Syst. Evol. Microbiol.">
        <title>The Global Catalogue of Microorganisms (GCM) 10K type strain sequencing project: providing services to taxonomists for standard genome sequencing and annotation.</title>
        <authorList>
            <consortium name="The Broad Institute Genomics Platform"/>
            <consortium name="The Broad Institute Genome Sequencing Center for Infectious Disease"/>
            <person name="Wu L."/>
            <person name="Ma J."/>
        </authorList>
    </citation>
    <scope>NUCLEOTIDE SEQUENCE [LARGE SCALE GENOMIC DNA]</scope>
    <source>
        <strain evidence="2">CECT 7806</strain>
    </source>
</reference>
<comment type="caution">
    <text evidence="1">The sequence shown here is derived from an EMBL/GenBank/DDBJ whole genome shotgun (WGS) entry which is preliminary data.</text>
</comment>
<accession>A0ABT8AKD2</accession>
<dbReference type="RefSeq" id="WP_238290976.1">
    <property type="nucleotide sequence ID" value="NZ_BPQS01000030.1"/>
</dbReference>